<reference evidence="6" key="2">
    <citation type="submission" date="2023-01" db="EMBL/GenBank/DDBJ databases">
        <authorList>
            <person name="Sun Q."/>
            <person name="Evtushenko L."/>
        </authorList>
    </citation>
    <scope>NUCLEOTIDE SEQUENCE</scope>
    <source>
        <strain evidence="6">VKM B-1513</strain>
    </source>
</reference>
<dbReference type="GO" id="GO:0009032">
    <property type="term" value="F:thymidine phosphorylase activity"/>
    <property type="evidence" value="ECO:0007669"/>
    <property type="project" value="UniProtKB-UniRule"/>
</dbReference>
<keyword evidence="7" id="KW-1185">Reference proteome</keyword>
<dbReference type="Pfam" id="PF07831">
    <property type="entry name" value="PYNP_C"/>
    <property type="match status" value="1"/>
</dbReference>
<gene>
    <name evidence="6" type="ORF">GCM10017621_29810</name>
</gene>
<dbReference type="SUPFAM" id="SSF47648">
    <property type="entry name" value="Nucleoside phosphorylase/phosphoribosyltransferase N-terminal domain"/>
    <property type="match status" value="1"/>
</dbReference>
<dbReference type="GO" id="GO:0005829">
    <property type="term" value="C:cytosol"/>
    <property type="evidence" value="ECO:0007669"/>
    <property type="project" value="TreeGrafter"/>
</dbReference>
<dbReference type="InterPro" id="IPR017872">
    <property type="entry name" value="Pyrmidine_PPase_CS"/>
</dbReference>
<dbReference type="InterPro" id="IPR013102">
    <property type="entry name" value="PYNP_C"/>
</dbReference>
<keyword evidence="1 4" id="KW-0328">Glycosyltransferase</keyword>
<evidence type="ECO:0000256" key="3">
    <source>
        <dbReference type="ARBA" id="ARBA00048550"/>
    </source>
</evidence>
<evidence type="ECO:0000256" key="4">
    <source>
        <dbReference type="HAMAP-Rule" id="MF_00703"/>
    </source>
</evidence>
<dbReference type="InterPro" id="IPR036320">
    <property type="entry name" value="Glycosyl_Trfase_fam3_N_dom_sf"/>
</dbReference>
<proteinExistence type="inferred from homology"/>
<dbReference type="SUPFAM" id="SSF54680">
    <property type="entry name" value="Pyrimidine nucleoside phosphorylase C-terminal domain"/>
    <property type="match status" value="1"/>
</dbReference>
<comment type="caution">
    <text evidence="6">The sequence shown here is derived from an EMBL/GenBank/DDBJ whole genome shotgun (WGS) entry which is preliminary data.</text>
</comment>
<dbReference type="NCBIfam" id="NF003338">
    <property type="entry name" value="PRK04350.1"/>
    <property type="match status" value="1"/>
</dbReference>
<dbReference type="Proteomes" id="UP001143486">
    <property type="component" value="Unassembled WGS sequence"/>
</dbReference>
<dbReference type="PANTHER" id="PTHR10515:SF0">
    <property type="entry name" value="THYMIDINE PHOSPHORYLASE"/>
    <property type="match status" value="1"/>
</dbReference>
<dbReference type="InterPro" id="IPR028579">
    <property type="entry name" value="Thym_Pase_Put"/>
</dbReference>
<dbReference type="InterPro" id="IPR017459">
    <property type="entry name" value="Glycosyl_Trfase_fam3_N_dom"/>
</dbReference>
<evidence type="ECO:0000313" key="6">
    <source>
        <dbReference type="EMBL" id="GLK53473.1"/>
    </source>
</evidence>
<dbReference type="PROSITE" id="PS00647">
    <property type="entry name" value="THYMID_PHOSPHORYLASE"/>
    <property type="match status" value="1"/>
</dbReference>
<dbReference type="InterPro" id="IPR000053">
    <property type="entry name" value="Thymidine/pyrmidine_PPase"/>
</dbReference>
<dbReference type="InterPro" id="IPR000312">
    <property type="entry name" value="Glycosyl_Trfase_fam3"/>
</dbReference>
<evidence type="ECO:0000313" key="7">
    <source>
        <dbReference type="Proteomes" id="UP001143486"/>
    </source>
</evidence>
<organism evidence="6 7">
    <name type="scientific">Maricaulis virginensis</name>
    <dbReference type="NCBI Taxonomy" id="144022"/>
    <lineage>
        <taxon>Bacteria</taxon>
        <taxon>Pseudomonadati</taxon>
        <taxon>Pseudomonadota</taxon>
        <taxon>Alphaproteobacteria</taxon>
        <taxon>Maricaulales</taxon>
        <taxon>Maricaulaceae</taxon>
        <taxon>Maricaulis</taxon>
    </lineage>
</organism>
<dbReference type="Gene3D" id="3.40.1030.10">
    <property type="entry name" value="Nucleoside phosphorylase/phosphoribosyltransferase catalytic domain"/>
    <property type="match status" value="1"/>
</dbReference>
<feature type="domain" description="Pyrimidine nucleoside phosphorylase C-terminal" evidence="5">
    <location>
        <begin position="387"/>
        <end position="454"/>
    </location>
</feature>
<evidence type="ECO:0000256" key="2">
    <source>
        <dbReference type="ARBA" id="ARBA00022679"/>
    </source>
</evidence>
<dbReference type="PANTHER" id="PTHR10515">
    <property type="entry name" value="THYMIDINE PHOSPHORYLASE"/>
    <property type="match status" value="1"/>
</dbReference>
<comment type="similarity">
    <text evidence="4">Belongs to the thymidine/pyrimidine-nucleoside phosphorylase family. Type 2 subfamily.</text>
</comment>
<protein>
    <recommendedName>
        <fullName evidence="4">Putative thymidine phosphorylase</fullName>
        <ecNumber evidence="4">2.4.2.4</ecNumber>
    </recommendedName>
    <alternativeName>
        <fullName evidence="4">TdRPase</fullName>
    </alternativeName>
</protein>
<evidence type="ECO:0000256" key="1">
    <source>
        <dbReference type="ARBA" id="ARBA00022676"/>
    </source>
</evidence>
<dbReference type="NCBIfam" id="TIGR02645">
    <property type="entry name" value="ARCH_P_rylase"/>
    <property type="match status" value="1"/>
</dbReference>
<evidence type="ECO:0000259" key="5">
    <source>
        <dbReference type="SMART" id="SM00941"/>
    </source>
</evidence>
<dbReference type="Gene3D" id="1.20.970.50">
    <property type="match status" value="1"/>
</dbReference>
<sequence length="460" mass="47596">MTAPGNKVLIATLNLVTSDLLAPGDIGLSETAWLKLGLQDGAQVELAHPAPLNSLSAVRSKIYGKVLDQKALDSIISDVSLGKFSDIHLSAFLTASAAHSQDASEVLALTRAMVKIGKSLDWSRTPIIDKHCVGGLPGNRTTPIVVAICVAAGLTMPKTSSRAITSPAGTADTMETLAPVELSLAAMRRVVESVGGCIVWGGAVALSPVDDVLIRIERALDIDSDGQLVASVLSKKVAAGSSHLVIDMPVGTTAKVRSKVAADRLGSLFKQVSNELGLNLRVIQTDGSQPVGRGIGPALEARDVLAVLTGSSDRASDLETRAIRLAGELLELGNAARAGEGVGMAADIIASGLAWRAFQSICDAQGGMRVPPIAAHQHPVETHRSGRVASIDNRRLAKAAKLAGAPASKAAGIDLHVSLGSVVEANAPLFTVHAQTHGELSYALEYIQNEAAIISVEEAP</sequence>
<dbReference type="Pfam" id="PF00591">
    <property type="entry name" value="Glycos_transf_3"/>
    <property type="match status" value="1"/>
</dbReference>
<dbReference type="GO" id="GO:0006213">
    <property type="term" value="P:pyrimidine nucleoside metabolic process"/>
    <property type="evidence" value="ECO:0007669"/>
    <property type="project" value="InterPro"/>
</dbReference>
<dbReference type="EC" id="2.4.2.4" evidence="4"/>
<accession>A0A9W6MPR0</accession>
<dbReference type="HAMAP" id="MF_00703">
    <property type="entry name" value="Thymid_phosp_2"/>
    <property type="match status" value="1"/>
</dbReference>
<reference evidence="6" key="1">
    <citation type="journal article" date="2014" name="Int. J. Syst. Evol. Microbiol.">
        <title>Complete genome sequence of Corynebacterium casei LMG S-19264T (=DSM 44701T), isolated from a smear-ripened cheese.</title>
        <authorList>
            <consortium name="US DOE Joint Genome Institute (JGI-PGF)"/>
            <person name="Walter F."/>
            <person name="Albersmeier A."/>
            <person name="Kalinowski J."/>
            <person name="Ruckert C."/>
        </authorList>
    </citation>
    <scope>NUCLEOTIDE SEQUENCE</scope>
    <source>
        <strain evidence="6">VKM B-1513</strain>
    </source>
</reference>
<keyword evidence="2 4" id="KW-0808">Transferase</keyword>
<dbReference type="Pfam" id="PF02885">
    <property type="entry name" value="Glycos_trans_3N"/>
    <property type="match status" value="1"/>
</dbReference>
<comment type="catalytic activity">
    <reaction evidence="3 4">
        <text>thymidine + phosphate = 2-deoxy-alpha-D-ribose 1-phosphate + thymine</text>
        <dbReference type="Rhea" id="RHEA:16037"/>
        <dbReference type="ChEBI" id="CHEBI:17748"/>
        <dbReference type="ChEBI" id="CHEBI:17821"/>
        <dbReference type="ChEBI" id="CHEBI:43474"/>
        <dbReference type="ChEBI" id="CHEBI:57259"/>
        <dbReference type="EC" id="2.4.2.4"/>
    </reaction>
</comment>
<dbReference type="SMART" id="SM00941">
    <property type="entry name" value="PYNP_C"/>
    <property type="match status" value="1"/>
</dbReference>
<dbReference type="GO" id="GO:0004645">
    <property type="term" value="F:1,4-alpha-oligoglucan phosphorylase activity"/>
    <property type="evidence" value="ECO:0007669"/>
    <property type="project" value="InterPro"/>
</dbReference>
<dbReference type="GO" id="GO:0006206">
    <property type="term" value="P:pyrimidine nucleobase metabolic process"/>
    <property type="evidence" value="ECO:0007669"/>
    <property type="project" value="InterPro"/>
</dbReference>
<dbReference type="EMBL" id="BSFE01000011">
    <property type="protein sequence ID" value="GLK53473.1"/>
    <property type="molecule type" value="Genomic_DNA"/>
</dbReference>
<dbReference type="PIRSF" id="PIRSF000478">
    <property type="entry name" value="TP_PyNP"/>
    <property type="match status" value="1"/>
</dbReference>
<dbReference type="AlphaFoldDB" id="A0A9W6MPR0"/>
<name>A0A9W6MPR0_9PROT</name>
<dbReference type="SUPFAM" id="SSF52418">
    <property type="entry name" value="Nucleoside phosphorylase/phosphoribosyltransferase catalytic domain"/>
    <property type="match status" value="1"/>
</dbReference>
<dbReference type="Gene3D" id="3.90.1170.30">
    <property type="entry name" value="Pyrimidine nucleoside phosphorylase-like, C-terminal domain"/>
    <property type="match status" value="1"/>
</dbReference>
<dbReference type="InterPro" id="IPR013466">
    <property type="entry name" value="Thymidine/AMP_Pase"/>
</dbReference>
<dbReference type="InterPro" id="IPR035902">
    <property type="entry name" value="Nuc_phospho_transferase"/>
</dbReference>
<dbReference type="InterPro" id="IPR036566">
    <property type="entry name" value="PYNP-like_C_sf"/>
</dbReference>